<organism evidence="2 3">
    <name type="scientific">Nesidiocoris tenuis</name>
    <dbReference type="NCBI Taxonomy" id="355587"/>
    <lineage>
        <taxon>Eukaryota</taxon>
        <taxon>Metazoa</taxon>
        <taxon>Ecdysozoa</taxon>
        <taxon>Arthropoda</taxon>
        <taxon>Hexapoda</taxon>
        <taxon>Insecta</taxon>
        <taxon>Pterygota</taxon>
        <taxon>Neoptera</taxon>
        <taxon>Paraneoptera</taxon>
        <taxon>Hemiptera</taxon>
        <taxon>Heteroptera</taxon>
        <taxon>Panheteroptera</taxon>
        <taxon>Cimicomorpha</taxon>
        <taxon>Miridae</taxon>
        <taxon>Dicyphina</taxon>
        <taxon>Nesidiocoris</taxon>
    </lineage>
</organism>
<evidence type="ECO:0000313" key="2">
    <source>
        <dbReference type="EMBL" id="CAA9994555.1"/>
    </source>
</evidence>
<evidence type="ECO:0000313" key="3">
    <source>
        <dbReference type="Proteomes" id="UP000479000"/>
    </source>
</evidence>
<keyword evidence="3" id="KW-1185">Reference proteome</keyword>
<name>A0A6H5FWQ4_9HEMI</name>
<reference evidence="2 3" key="1">
    <citation type="submission" date="2020-02" db="EMBL/GenBank/DDBJ databases">
        <authorList>
            <person name="Ferguson B K."/>
        </authorList>
    </citation>
    <scope>NUCLEOTIDE SEQUENCE [LARGE SCALE GENOMIC DNA]</scope>
</reference>
<evidence type="ECO:0000256" key="1">
    <source>
        <dbReference type="SAM" id="MobiDB-lite"/>
    </source>
</evidence>
<accession>A0A6H5FWQ4</accession>
<dbReference type="AlphaFoldDB" id="A0A6H5FWQ4"/>
<feature type="region of interest" description="Disordered" evidence="1">
    <location>
        <begin position="335"/>
        <end position="371"/>
    </location>
</feature>
<proteinExistence type="predicted"/>
<dbReference type="Proteomes" id="UP000479000">
    <property type="component" value="Unassembled WGS sequence"/>
</dbReference>
<protein>
    <submittedName>
        <fullName evidence="2">Uncharacterized protein</fullName>
    </submittedName>
</protein>
<dbReference type="EMBL" id="CADCXU010002000">
    <property type="protein sequence ID" value="CAA9994555.1"/>
    <property type="molecule type" value="Genomic_DNA"/>
</dbReference>
<feature type="non-terminal residue" evidence="2">
    <location>
        <position position="1"/>
    </location>
</feature>
<sequence length="371" mass="40260">KDWILRRLAGQHHDGLRRRAFNARSAVMSGKSQGKLGFIGRGHHGLQGDLCPPLLTTRASGCVGCGCAECGTRCGIEGGGEESDDDGGDGDDMTKAYSPLGSRVVEAGTRTRFGCVVEAGLDPREGDDEGVDEGVVLGVKGTWPSAGRFSIQVLKCSTRRRLTLRSRPGNLPTSTTHSPHPALNLLTTDGSAAAARAEWCRCKVSTCFTVISKMSAFSNFECLAGCNKRKIEERTPHKIGNYGSTIGRRLPLRTRPVRDSQGGWARPRRLRNSSAYMDQNARALHGRWRWIAGRHHFRRHKRQRRIRATRTNLRAAEAASTFTLATRLNGRAAVGDDRAGGTLPDRAPLGMEGEPGAAGVRIPSTSRVRKT</sequence>
<gene>
    <name evidence="2" type="ORF">NTEN_LOCUS1371</name>
</gene>